<accession>A0A9C7Q5B1</accession>
<dbReference type="AlphaFoldDB" id="A0A9C7Q5B1"/>
<evidence type="ECO:0000313" key="8">
    <source>
        <dbReference type="Proteomes" id="UP001061958"/>
    </source>
</evidence>
<evidence type="ECO:0000256" key="3">
    <source>
        <dbReference type="ARBA" id="ARBA00023163"/>
    </source>
</evidence>
<feature type="compositionally biased region" description="Acidic residues" evidence="6">
    <location>
        <begin position="155"/>
        <end position="164"/>
    </location>
</feature>
<reference evidence="7" key="2">
    <citation type="submission" date="2022-01" db="EMBL/GenBank/DDBJ databases">
        <authorList>
            <person name="Hirooka S."/>
            <person name="Miyagishima S.Y."/>
        </authorList>
    </citation>
    <scope>NUCLEOTIDE SEQUENCE</scope>
    <source>
        <strain evidence="7">NBRC 102759</strain>
    </source>
</reference>
<gene>
    <name evidence="7" type="ORF">GpartN1_g7212.t1</name>
</gene>
<dbReference type="PRINTS" id="PR01443">
    <property type="entry name" value="TFIID30KDSUB"/>
</dbReference>
<evidence type="ECO:0000256" key="1">
    <source>
        <dbReference type="ARBA" id="ARBA00004123"/>
    </source>
</evidence>
<dbReference type="GO" id="GO:1990841">
    <property type="term" value="F:promoter-specific chromatin binding"/>
    <property type="evidence" value="ECO:0007669"/>
    <property type="project" value="TreeGrafter"/>
</dbReference>
<dbReference type="OrthoDB" id="154356at2759"/>
<dbReference type="PANTHER" id="PTHR21242:SF0">
    <property type="entry name" value="TRANSCRIPTION INITIATION FACTOR TFIID SUBUNIT 10"/>
    <property type="match status" value="1"/>
</dbReference>
<evidence type="ECO:0000256" key="6">
    <source>
        <dbReference type="SAM" id="MobiDB-lite"/>
    </source>
</evidence>
<dbReference type="GO" id="GO:0005669">
    <property type="term" value="C:transcription factor TFIID complex"/>
    <property type="evidence" value="ECO:0007669"/>
    <property type="project" value="TreeGrafter"/>
</dbReference>
<evidence type="ECO:0000256" key="2">
    <source>
        <dbReference type="ARBA" id="ARBA00023015"/>
    </source>
</evidence>
<dbReference type="Pfam" id="PF03540">
    <property type="entry name" value="TAF10"/>
    <property type="match status" value="1"/>
</dbReference>
<keyword evidence="3" id="KW-0804">Transcription</keyword>
<dbReference type="CDD" id="cd07982">
    <property type="entry name" value="HFD_TAF10"/>
    <property type="match status" value="1"/>
</dbReference>
<feature type="compositionally biased region" description="Basic and acidic residues" evidence="6">
    <location>
        <begin position="134"/>
        <end position="154"/>
    </location>
</feature>
<dbReference type="InterPro" id="IPR003923">
    <property type="entry name" value="TAF10"/>
</dbReference>
<dbReference type="Proteomes" id="UP001061958">
    <property type="component" value="Unassembled WGS sequence"/>
</dbReference>
<sequence>MDLFETSQIEKLLEALENYQPAFPDALVRYYLAKSGFQTDDIRAERLIALAAQKFVADVANDALNHVKLRQQSQASSKKSKENEIILTVEDLSKALEEYGIHLKKPPYYVDSPTVGVGSANLKRRRTEQTTGVKPEEKALTETEVPKEEPKEEDKELAEEPENV</sequence>
<dbReference type="EMBL" id="BQMJ01000069">
    <property type="protein sequence ID" value="GJQ15421.1"/>
    <property type="molecule type" value="Genomic_DNA"/>
</dbReference>
<evidence type="ECO:0000256" key="4">
    <source>
        <dbReference type="ARBA" id="ARBA00023242"/>
    </source>
</evidence>
<reference evidence="7" key="1">
    <citation type="journal article" date="2022" name="Proc. Natl. Acad. Sci. U.S.A.">
        <title>Life cycle and functional genomics of the unicellular red alga Galdieria for elucidating algal and plant evolution and industrial use.</title>
        <authorList>
            <person name="Hirooka S."/>
            <person name="Itabashi T."/>
            <person name="Ichinose T.M."/>
            <person name="Onuma R."/>
            <person name="Fujiwara T."/>
            <person name="Yamashita S."/>
            <person name="Jong L.W."/>
            <person name="Tomita R."/>
            <person name="Iwane A.H."/>
            <person name="Miyagishima S.Y."/>
        </authorList>
    </citation>
    <scope>NUCLEOTIDE SEQUENCE</scope>
    <source>
        <strain evidence="7">NBRC 102759</strain>
    </source>
</reference>
<dbReference type="GO" id="GO:0016251">
    <property type="term" value="F:RNA polymerase II general transcription initiation factor activity"/>
    <property type="evidence" value="ECO:0007669"/>
    <property type="project" value="TreeGrafter"/>
</dbReference>
<comment type="subcellular location">
    <subcellularLocation>
        <location evidence="1">Nucleus</location>
    </subcellularLocation>
</comment>
<evidence type="ECO:0000256" key="5">
    <source>
        <dbReference type="ARBA" id="ARBA00025730"/>
    </source>
</evidence>
<keyword evidence="8" id="KW-1185">Reference proteome</keyword>
<comment type="caution">
    <text evidence="7">The sequence shown here is derived from an EMBL/GenBank/DDBJ whole genome shotgun (WGS) entry which is preliminary data.</text>
</comment>
<dbReference type="PANTHER" id="PTHR21242">
    <property type="entry name" value="TRANSCRIPTION INITIATION FACTOR TFIID SUBUNIT 10"/>
    <property type="match status" value="1"/>
</dbReference>
<dbReference type="GO" id="GO:0006367">
    <property type="term" value="P:transcription initiation at RNA polymerase II promoter"/>
    <property type="evidence" value="ECO:0007669"/>
    <property type="project" value="TreeGrafter"/>
</dbReference>
<keyword evidence="2" id="KW-0805">Transcription regulation</keyword>
<keyword evidence="4" id="KW-0539">Nucleus</keyword>
<proteinExistence type="inferred from homology"/>
<evidence type="ECO:0000313" key="7">
    <source>
        <dbReference type="EMBL" id="GJQ15421.1"/>
    </source>
</evidence>
<feature type="region of interest" description="Disordered" evidence="6">
    <location>
        <begin position="106"/>
        <end position="164"/>
    </location>
</feature>
<organism evidence="7 8">
    <name type="scientific">Galdieria partita</name>
    <dbReference type="NCBI Taxonomy" id="83374"/>
    <lineage>
        <taxon>Eukaryota</taxon>
        <taxon>Rhodophyta</taxon>
        <taxon>Bangiophyceae</taxon>
        <taxon>Galdieriales</taxon>
        <taxon>Galdieriaceae</taxon>
        <taxon>Galdieria</taxon>
    </lineage>
</organism>
<comment type="similarity">
    <text evidence="5">Belongs to the TAF10 family.</text>
</comment>
<protein>
    <recommendedName>
        <fullName evidence="9">Transcription initiation factor TFIID subunit 10</fullName>
    </recommendedName>
</protein>
<name>A0A9C7Q5B1_9RHOD</name>
<evidence type="ECO:0008006" key="9">
    <source>
        <dbReference type="Google" id="ProtNLM"/>
    </source>
</evidence>
<dbReference type="GO" id="GO:0000124">
    <property type="term" value="C:SAGA complex"/>
    <property type="evidence" value="ECO:0007669"/>
    <property type="project" value="TreeGrafter"/>
</dbReference>